<dbReference type="InterPro" id="IPR001915">
    <property type="entry name" value="Peptidase_M48"/>
</dbReference>
<keyword evidence="7" id="KW-0812">Transmembrane</keyword>
<keyword evidence="3 6" id="KW-0378">Hydrolase</keyword>
<evidence type="ECO:0000259" key="8">
    <source>
        <dbReference type="Pfam" id="PF01435"/>
    </source>
</evidence>
<dbReference type="InterPro" id="IPR051156">
    <property type="entry name" value="Mito/Outer_Membr_Metalloprot"/>
</dbReference>
<evidence type="ECO:0000256" key="5">
    <source>
        <dbReference type="ARBA" id="ARBA00023049"/>
    </source>
</evidence>
<evidence type="ECO:0000313" key="9">
    <source>
        <dbReference type="EMBL" id="MBW8682898.1"/>
    </source>
</evidence>
<dbReference type="Pfam" id="PF01435">
    <property type="entry name" value="Peptidase_M48"/>
    <property type="match status" value="1"/>
</dbReference>
<dbReference type="CDD" id="cd07332">
    <property type="entry name" value="M48C_Oma1_like"/>
    <property type="match status" value="1"/>
</dbReference>
<evidence type="ECO:0000256" key="2">
    <source>
        <dbReference type="ARBA" id="ARBA00022723"/>
    </source>
</evidence>
<evidence type="ECO:0000256" key="4">
    <source>
        <dbReference type="ARBA" id="ARBA00022833"/>
    </source>
</evidence>
<keyword evidence="5 6" id="KW-0482">Metalloprotease</keyword>
<proteinExistence type="inferred from homology"/>
<evidence type="ECO:0000313" key="10">
    <source>
        <dbReference type="Proteomes" id="UP000812961"/>
    </source>
</evidence>
<dbReference type="PANTHER" id="PTHR22726:SF1">
    <property type="entry name" value="METALLOENDOPEPTIDASE OMA1, MITOCHONDRIAL"/>
    <property type="match status" value="1"/>
</dbReference>
<sequence length="398" mass="45330">MLRLKAILNCLSWLRQKKNTEMQWAKIWLICWTSTLSNLTMFKGTFYNHQVAAAHKVMVRIFDESLQFDKVQDGMPSHRYHWLFTEINIEVNNSRFMRIVNNTEDGGSLEITDPEFIKMFLGQYKRTRSIGLHGLILHSGVQLGIAAMVIIIGLALLAHFIVLPWCADKVVDRLPRSFDKELGMTAMRSMNEDKDTVASELLTKFAAQMQWDSPDSLTFTVVPGDIENAYALPGGYIFVYTGLLEKLQQKEELAALLSHEVAHVTCRHSVRGVCRDMSSAVVLSLILTNSGSLTSALVTNANALYGLTYSRKYEEQADIVGMQTMRRNHIDQQGMLQLMEILQKLSKDTRVPEFISTHPLTKNRINYVRNDIKEHPGKVNEHAQMESLFHQLKALSKK</sequence>
<feature type="transmembrane region" description="Helical" evidence="7">
    <location>
        <begin position="135"/>
        <end position="165"/>
    </location>
</feature>
<comment type="caution">
    <text evidence="9">The sequence shown here is derived from an EMBL/GenBank/DDBJ whole genome shotgun (WGS) entry which is preliminary data.</text>
</comment>
<evidence type="ECO:0000256" key="7">
    <source>
        <dbReference type="SAM" id="Phobius"/>
    </source>
</evidence>
<evidence type="ECO:0000256" key="3">
    <source>
        <dbReference type="ARBA" id="ARBA00022801"/>
    </source>
</evidence>
<comment type="cofactor">
    <cofactor evidence="6">
        <name>Zn(2+)</name>
        <dbReference type="ChEBI" id="CHEBI:29105"/>
    </cofactor>
    <text evidence="6">Binds 1 zinc ion per subunit.</text>
</comment>
<name>A0ABS7G5G6_9BACT</name>
<dbReference type="PANTHER" id="PTHR22726">
    <property type="entry name" value="METALLOENDOPEPTIDASE OMA1"/>
    <property type="match status" value="1"/>
</dbReference>
<gene>
    <name evidence="9" type="ORF">K1Y79_01010</name>
</gene>
<evidence type="ECO:0000256" key="6">
    <source>
        <dbReference type="RuleBase" id="RU003983"/>
    </source>
</evidence>
<keyword evidence="2" id="KW-0479">Metal-binding</keyword>
<keyword evidence="1 6" id="KW-0645">Protease</keyword>
<protein>
    <submittedName>
        <fullName evidence="9">M48 family metallopeptidase</fullName>
    </submittedName>
</protein>
<dbReference type="EMBL" id="JAICCF010000001">
    <property type="protein sequence ID" value="MBW8682898.1"/>
    <property type="molecule type" value="Genomic_DNA"/>
</dbReference>
<keyword evidence="7" id="KW-1133">Transmembrane helix</keyword>
<dbReference type="Proteomes" id="UP000812961">
    <property type="component" value="Unassembled WGS sequence"/>
</dbReference>
<comment type="similarity">
    <text evidence="6">Belongs to the peptidase M48 family.</text>
</comment>
<dbReference type="RefSeq" id="WP_220248133.1">
    <property type="nucleotide sequence ID" value="NZ_JAICCF010000001.1"/>
</dbReference>
<keyword evidence="10" id="KW-1185">Reference proteome</keyword>
<keyword evidence="4 6" id="KW-0862">Zinc</keyword>
<dbReference type="Gene3D" id="3.30.2010.10">
    <property type="entry name" value="Metalloproteases ('zincins'), catalytic domain"/>
    <property type="match status" value="1"/>
</dbReference>
<feature type="domain" description="Peptidase M48" evidence="8">
    <location>
        <begin position="202"/>
        <end position="369"/>
    </location>
</feature>
<accession>A0ABS7G5G6</accession>
<keyword evidence="7" id="KW-0472">Membrane</keyword>
<organism evidence="9 10">
    <name type="scientific">Chitinophaga rhizophila</name>
    <dbReference type="NCBI Taxonomy" id="2866212"/>
    <lineage>
        <taxon>Bacteria</taxon>
        <taxon>Pseudomonadati</taxon>
        <taxon>Bacteroidota</taxon>
        <taxon>Chitinophagia</taxon>
        <taxon>Chitinophagales</taxon>
        <taxon>Chitinophagaceae</taxon>
        <taxon>Chitinophaga</taxon>
    </lineage>
</organism>
<evidence type="ECO:0000256" key="1">
    <source>
        <dbReference type="ARBA" id="ARBA00022670"/>
    </source>
</evidence>
<reference evidence="9 10" key="1">
    <citation type="submission" date="2021-08" db="EMBL/GenBank/DDBJ databases">
        <title>The genome sequence of Chitinophaga sp. B61.</title>
        <authorList>
            <person name="Zhang X."/>
        </authorList>
    </citation>
    <scope>NUCLEOTIDE SEQUENCE [LARGE SCALE GENOMIC DNA]</scope>
    <source>
        <strain evidence="9 10">B61</strain>
    </source>
</reference>